<protein>
    <submittedName>
        <fullName evidence="1">Uncharacterized protein</fullName>
    </submittedName>
</protein>
<dbReference type="EMBL" id="ADFP01000064">
    <property type="protein sequence ID" value="EFB90764.1"/>
    <property type="molecule type" value="Genomic_DNA"/>
</dbReference>
<gene>
    <name evidence="1" type="ORF">HMPREF7215_0808</name>
</gene>
<dbReference type="Proteomes" id="UP000006462">
    <property type="component" value="Unassembled WGS sequence"/>
</dbReference>
<proteinExistence type="predicted"/>
<comment type="caution">
    <text evidence="1">The sequence shown here is derived from an EMBL/GenBank/DDBJ whole genome shotgun (WGS) entry which is preliminary data.</text>
</comment>
<keyword evidence="2" id="KW-1185">Reference proteome</keyword>
<sequence>MLFIVRKARRKTENFHVNNYALFGARRQEDIIFNLSKTRSQNCANIFKETPDALNLLLR</sequence>
<reference evidence="1 2" key="1">
    <citation type="submission" date="2009-12" db="EMBL/GenBank/DDBJ databases">
        <authorList>
            <person name="Shrivastava S."/>
            <person name="Madupu R."/>
            <person name="Durkin A.S."/>
            <person name="Torralba M."/>
            <person name="Methe B."/>
            <person name="Sutton G.G."/>
            <person name="Strausberg R.L."/>
            <person name="Nelson K.E."/>
        </authorList>
    </citation>
    <scope>NUCLEOTIDE SEQUENCE [LARGE SCALE GENOMIC DNA]</scope>
    <source>
        <strain evidence="1 2">W5455</strain>
    </source>
</reference>
<organism evidence="1 2">
    <name type="scientific">Pyramidobacter piscolens W5455</name>
    <dbReference type="NCBI Taxonomy" id="352165"/>
    <lineage>
        <taxon>Bacteria</taxon>
        <taxon>Thermotogati</taxon>
        <taxon>Synergistota</taxon>
        <taxon>Synergistia</taxon>
        <taxon>Synergistales</taxon>
        <taxon>Dethiosulfovibrionaceae</taxon>
        <taxon>Pyramidobacter</taxon>
    </lineage>
</organism>
<evidence type="ECO:0000313" key="1">
    <source>
        <dbReference type="EMBL" id="EFB90764.1"/>
    </source>
</evidence>
<name>A0ABM9ZV62_9BACT</name>
<evidence type="ECO:0000313" key="2">
    <source>
        <dbReference type="Proteomes" id="UP000006462"/>
    </source>
</evidence>
<accession>A0ABM9ZV62</accession>